<feature type="transmembrane region" description="Helical" evidence="1">
    <location>
        <begin position="32"/>
        <end position="53"/>
    </location>
</feature>
<dbReference type="AlphaFoldDB" id="A0A2H0CT86"/>
<dbReference type="Proteomes" id="UP000230638">
    <property type="component" value="Unassembled WGS sequence"/>
</dbReference>
<dbReference type="PROSITE" id="PS51257">
    <property type="entry name" value="PROKAR_LIPOPROTEIN"/>
    <property type="match status" value="1"/>
</dbReference>
<reference evidence="2 3" key="1">
    <citation type="submission" date="2017-09" db="EMBL/GenBank/DDBJ databases">
        <title>Depth-based differentiation of microbial function through sediment-hosted aquifers and enrichment of novel symbionts in the deep terrestrial subsurface.</title>
        <authorList>
            <person name="Probst A.J."/>
            <person name="Ladd B."/>
            <person name="Jarett J.K."/>
            <person name="Geller-Mcgrath D.E."/>
            <person name="Sieber C.M."/>
            <person name="Emerson J.B."/>
            <person name="Anantharaman K."/>
            <person name="Thomas B.C."/>
            <person name="Malmstrom R."/>
            <person name="Stieglmeier M."/>
            <person name="Klingl A."/>
            <person name="Woyke T."/>
            <person name="Ryan C.M."/>
            <person name="Banfield J.F."/>
        </authorList>
    </citation>
    <scope>NUCLEOTIDE SEQUENCE [LARGE SCALE GENOMIC DNA]</scope>
    <source>
        <strain evidence="2">CG22_combo_CG10-13_8_21_14_all_47_15</strain>
    </source>
</reference>
<evidence type="ECO:0000313" key="3">
    <source>
        <dbReference type="Proteomes" id="UP000230638"/>
    </source>
</evidence>
<keyword evidence="1" id="KW-1133">Transmembrane helix</keyword>
<comment type="caution">
    <text evidence="2">The sequence shown here is derived from an EMBL/GenBank/DDBJ whole genome shotgun (WGS) entry which is preliminary data.</text>
</comment>
<proteinExistence type="predicted"/>
<sequence length="59" mass="6926">MCVSYARAWWTLLALGMFLTGCFVAVLSQSFWTILAAIWNWEILFVLVTFLIYEKEDDE</sequence>
<evidence type="ECO:0000313" key="2">
    <source>
        <dbReference type="EMBL" id="PIP72981.1"/>
    </source>
</evidence>
<dbReference type="EMBL" id="PCTL01000034">
    <property type="protein sequence ID" value="PIP72981.1"/>
    <property type="molecule type" value="Genomic_DNA"/>
</dbReference>
<keyword evidence="1" id="KW-0812">Transmembrane</keyword>
<feature type="transmembrane region" description="Helical" evidence="1">
    <location>
        <begin position="7"/>
        <end position="26"/>
    </location>
</feature>
<protein>
    <submittedName>
        <fullName evidence="2">Uncharacterized protein</fullName>
    </submittedName>
</protein>
<name>A0A2H0CT86_9BACT</name>
<accession>A0A2H0CT86</accession>
<evidence type="ECO:0000256" key="1">
    <source>
        <dbReference type="SAM" id="Phobius"/>
    </source>
</evidence>
<organism evidence="2 3">
    <name type="scientific">Candidatus Lloydbacteria bacterium CG22_combo_CG10-13_8_21_14_all_47_15</name>
    <dbReference type="NCBI Taxonomy" id="1974635"/>
    <lineage>
        <taxon>Bacteria</taxon>
        <taxon>Candidatus Lloydiibacteriota</taxon>
    </lineage>
</organism>
<keyword evidence="1" id="KW-0472">Membrane</keyword>
<gene>
    <name evidence="2" type="ORF">COW88_03605</name>
</gene>